<sequence>MNMHVQGLVVTHTGRTLLDVDDLRLERGRAVTIVGESGSGKSLLAHAVMGTLGAGLEAQGRVVIEGTSYDVAERRARRRLWGRVMALLPQEPVLALDPTMRVRGQVAEGAASFWSDRRSGYRAAEEVLGTLGVAGAARRYPHTLSGGMAQRVAFAAATIGGARVLIADEPSKGLDDHARNDLTVLLHRHVTAGGILLTITHDLDLGRDLGGDVLVMRDAGIVERGPAHQVLITPSHPYTRRLLAAEPGRWRHLWVRDRTSGATERTADPGGPTLVQTDRVAKGFAGRTLFSDVSLTIRPGDRLALAGPSGSGKTTLGNVLLRLLQPDAGSVRHTQELAGGRLQKLYQDPAVAFPSRVPIGAALADVVRRHRPAPGRLTSLLAAMRLDESLLQRTPGQVSGGELQRLSIIRAILVDPLLIFADEPTSRLDLVTQEETMCCLMEQVERSGCALVLVTHNQALAHTVADRVLAVAG</sequence>
<dbReference type="Gene3D" id="3.40.50.300">
    <property type="entry name" value="P-loop containing nucleotide triphosphate hydrolases"/>
    <property type="match status" value="2"/>
</dbReference>
<dbReference type="InterPro" id="IPR003593">
    <property type="entry name" value="AAA+_ATPase"/>
</dbReference>
<feature type="domain" description="ABC transporter" evidence="8">
    <location>
        <begin position="3"/>
        <end position="243"/>
    </location>
</feature>
<reference evidence="10" key="1">
    <citation type="submission" date="2016-10" db="EMBL/GenBank/DDBJ databases">
        <authorList>
            <person name="Varghese N."/>
            <person name="Submissions S."/>
        </authorList>
    </citation>
    <scope>NUCLEOTIDE SEQUENCE [LARGE SCALE GENOMIC DNA]</scope>
    <source>
        <strain evidence="10">DSM 45245</strain>
    </source>
</reference>
<dbReference type="AlphaFoldDB" id="A0A1H3JTM6"/>
<dbReference type="EMBL" id="FNPH01000002">
    <property type="protein sequence ID" value="SDY42718.1"/>
    <property type="molecule type" value="Genomic_DNA"/>
</dbReference>
<evidence type="ECO:0000256" key="1">
    <source>
        <dbReference type="ARBA" id="ARBA00004202"/>
    </source>
</evidence>
<evidence type="ECO:0000256" key="5">
    <source>
        <dbReference type="ARBA" id="ARBA00022741"/>
    </source>
</evidence>
<comment type="subcellular location">
    <subcellularLocation>
        <location evidence="1">Cell membrane</location>
        <topology evidence="1">Peripheral membrane protein</topology>
    </subcellularLocation>
</comment>
<evidence type="ECO:0000313" key="10">
    <source>
        <dbReference type="Proteomes" id="UP000242415"/>
    </source>
</evidence>
<evidence type="ECO:0000259" key="8">
    <source>
        <dbReference type="PROSITE" id="PS50893"/>
    </source>
</evidence>
<dbReference type="OrthoDB" id="8036461at2"/>
<evidence type="ECO:0000256" key="7">
    <source>
        <dbReference type="ARBA" id="ARBA00023136"/>
    </source>
</evidence>
<organism evidence="9 10">
    <name type="scientific">Micromonospora pattaloongensis</name>
    <dbReference type="NCBI Taxonomy" id="405436"/>
    <lineage>
        <taxon>Bacteria</taxon>
        <taxon>Bacillati</taxon>
        <taxon>Actinomycetota</taxon>
        <taxon>Actinomycetes</taxon>
        <taxon>Micromonosporales</taxon>
        <taxon>Micromonosporaceae</taxon>
        <taxon>Micromonospora</taxon>
    </lineage>
</organism>
<dbReference type="GO" id="GO:0005524">
    <property type="term" value="F:ATP binding"/>
    <property type="evidence" value="ECO:0007669"/>
    <property type="project" value="UniProtKB-KW"/>
</dbReference>
<protein>
    <submittedName>
        <fullName evidence="9">Peptide/nickel transport system ATP-binding protein</fullName>
    </submittedName>
</protein>
<dbReference type="GO" id="GO:0016887">
    <property type="term" value="F:ATP hydrolysis activity"/>
    <property type="evidence" value="ECO:0007669"/>
    <property type="project" value="InterPro"/>
</dbReference>
<keyword evidence="10" id="KW-1185">Reference proteome</keyword>
<dbReference type="STRING" id="405436.SAMN05444365_102231"/>
<dbReference type="InterPro" id="IPR027417">
    <property type="entry name" value="P-loop_NTPase"/>
</dbReference>
<keyword evidence="7" id="KW-0472">Membrane</keyword>
<dbReference type="PROSITE" id="PS50893">
    <property type="entry name" value="ABC_TRANSPORTER_2"/>
    <property type="match status" value="2"/>
</dbReference>
<dbReference type="Pfam" id="PF00005">
    <property type="entry name" value="ABC_tran"/>
    <property type="match status" value="2"/>
</dbReference>
<dbReference type="InterPro" id="IPR017871">
    <property type="entry name" value="ABC_transporter-like_CS"/>
</dbReference>
<proteinExistence type="inferred from homology"/>
<evidence type="ECO:0000256" key="6">
    <source>
        <dbReference type="ARBA" id="ARBA00022840"/>
    </source>
</evidence>
<dbReference type="SUPFAM" id="SSF52540">
    <property type="entry name" value="P-loop containing nucleoside triphosphate hydrolases"/>
    <property type="match status" value="2"/>
</dbReference>
<dbReference type="Proteomes" id="UP000242415">
    <property type="component" value="Unassembled WGS sequence"/>
</dbReference>
<gene>
    <name evidence="9" type="ORF">SAMN05444365_102231</name>
</gene>
<keyword evidence="3" id="KW-0813">Transport</keyword>
<keyword evidence="6 9" id="KW-0067">ATP-binding</keyword>
<dbReference type="RefSeq" id="WP_091553185.1">
    <property type="nucleotide sequence ID" value="NZ_FNPH01000002.1"/>
</dbReference>
<evidence type="ECO:0000256" key="4">
    <source>
        <dbReference type="ARBA" id="ARBA00022475"/>
    </source>
</evidence>
<feature type="domain" description="ABC transporter" evidence="8">
    <location>
        <begin position="275"/>
        <end position="473"/>
    </location>
</feature>
<accession>A0A1H3JTM6</accession>
<evidence type="ECO:0000256" key="2">
    <source>
        <dbReference type="ARBA" id="ARBA00005417"/>
    </source>
</evidence>
<evidence type="ECO:0000313" key="9">
    <source>
        <dbReference type="EMBL" id="SDY42718.1"/>
    </source>
</evidence>
<dbReference type="PANTHER" id="PTHR43297">
    <property type="entry name" value="OLIGOPEPTIDE TRANSPORT ATP-BINDING PROTEIN APPD"/>
    <property type="match status" value="1"/>
</dbReference>
<dbReference type="GO" id="GO:0005886">
    <property type="term" value="C:plasma membrane"/>
    <property type="evidence" value="ECO:0007669"/>
    <property type="project" value="UniProtKB-SubCell"/>
</dbReference>
<dbReference type="SMART" id="SM00382">
    <property type="entry name" value="AAA"/>
    <property type="match status" value="2"/>
</dbReference>
<dbReference type="PROSITE" id="PS00211">
    <property type="entry name" value="ABC_TRANSPORTER_1"/>
    <property type="match status" value="2"/>
</dbReference>
<dbReference type="InterPro" id="IPR003439">
    <property type="entry name" value="ABC_transporter-like_ATP-bd"/>
</dbReference>
<evidence type="ECO:0000256" key="3">
    <source>
        <dbReference type="ARBA" id="ARBA00022448"/>
    </source>
</evidence>
<dbReference type="PANTHER" id="PTHR43297:SF7">
    <property type="entry name" value="D,D-DIPEPTIDE TRANSPORT ATP-BINDING PROTEIN DDPD-RELATED"/>
    <property type="match status" value="1"/>
</dbReference>
<keyword evidence="4" id="KW-1003">Cell membrane</keyword>
<name>A0A1H3JTM6_9ACTN</name>
<dbReference type="InterPro" id="IPR050388">
    <property type="entry name" value="ABC_Ni/Peptide_Import"/>
</dbReference>
<comment type="similarity">
    <text evidence="2">Belongs to the ABC transporter superfamily.</text>
</comment>
<keyword evidence="5" id="KW-0547">Nucleotide-binding</keyword>